<protein>
    <submittedName>
        <fullName evidence="1">Uncharacterized protein</fullName>
    </submittedName>
</protein>
<evidence type="ECO:0000313" key="2">
    <source>
        <dbReference type="Proteomes" id="UP000821865"/>
    </source>
</evidence>
<evidence type="ECO:0000313" key="1">
    <source>
        <dbReference type="EMBL" id="KAH7978423.1"/>
    </source>
</evidence>
<reference evidence="1" key="1">
    <citation type="submission" date="2020-05" db="EMBL/GenBank/DDBJ databases">
        <title>Large-scale comparative analyses of tick genomes elucidate their genetic diversity and vector capacities.</title>
        <authorList>
            <person name="Jia N."/>
            <person name="Wang J."/>
            <person name="Shi W."/>
            <person name="Du L."/>
            <person name="Sun Y."/>
            <person name="Zhan W."/>
            <person name="Jiang J."/>
            <person name="Wang Q."/>
            <person name="Zhang B."/>
            <person name="Ji P."/>
            <person name="Sakyi L.B."/>
            <person name="Cui X."/>
            <person name="Yuan T."/>
            <person name="Jiang B."/>
            <person name="Yang W."/>
            <person name="Lam T.T.-Y."/>
            <person name="Chang Q."/>
            <person name="Ding S."/>
            <person name="Wang X."/>
            <person name="Zhu J."/>
            <person name="Ruan X."/>
            <person name="Zhao L."/>
            <person name="Wei J."/>
            <person name="Que T."/>
            <person name="Du C."/>
            <person name="Cheng J."/>
            <person name="Dai P."/>
            <person name="Han X."/>
            <person name="Huang E."/>
            <person name="Gao Y."/>
            <person name="Liu J."/>
            <person name="Shao H."/>
            <person name="Ye R."/>
            <person name="Li L."/>
            <person name="Wei W."/>
            <person name="Wang X."/>
            <person name="Wang C."/>
            <person name="Yang T."/>
            <person name="Huo Q."/>
            <person name="Li W."/>
            <person name="Guo W."/>
            <person name="Chen H."/>
            <person name="Zhou L."/>
            <person name="Ni X."/>
            <person name="Tian J."/>
            <person name="Zhou Y."/>
            <person name="Sheng Y."/>
            <person name="Liu T."/>
            <person name="Pan Y."/>
            <person name="Xia L."/>
            <person name="Li J."/>
            <person name="Zhao F."/>
            <person name="Cao W."/>
        </authorList>
    </citation>
    <scope>NUCLEOTIDE SEQUENCE</scope>
    <source>
        <strain evidence="1">Dsil-2018</strain>
    </source>
</reference>
<dbReference type="Proteomes" id="UP000821865">
    <property type="component" value="Chromosome 1"/>
</dbReference>
<accession>A0ACB8DVP7</accession>
<keyword evidence="2" id="KW-1185">Reference proteome</keyword>
<dbReference type="EMBL" id="CM023470">
    <property type="protein sequence ID" value="KAH7978423.1"/>
    <property type="molecule type" value="Genomic_DNA"/>
</dbReference>
<sequence>MANTNYSRRIYLHLRYKNIKTAWIRKYTSLNTKYNQNSKHHETKTETEWRKAVIKEINDAETSIWRTTVTKKQSLALYHQHKPEPCPSPHYRGDRGSALLFQARTGALLTNQRRHELFDVDPTCRLCGAQEETLIHVLQQCPRLPPDPQPCTLAESLALTGNTEEERAARAEATKTRLEQWERQGRCAENSGKKKQPNSPWTFQLQPPHHSNGYRCRPRHMREPLPAPADRDRRSGNTVLDGTRGTRPPDPGLAGGSDCAGFGDIRDDW</sequence>
<name>A0ACB8DVP7_DERSI</name>
<organism evidence="1 2">
    <name type="scientific">Dermacentor silvarum</name>
    <name type="common">Tick</name>
    <dbReference type="NCBI Taxonomy" id="543639"/>
    <lineage>
        <taxon>Eukaryota</taxon>
        <taxon>Metazoa</taxon>
        <taxon>Ecdysozoa</taxon>
        <taxon>Arthropoda</taxon>
        <taxon>Chelicerata</taxon>
        <taxon>Arachnida</taxon>
        <taxon>Acari</taxon>
        <taxon>Parasitiformes</taxon>
        <taxon>Ixodida</taxon>
        <taxon>Ixodoidea</taxon>
        <taxon>Ixodidae</taxon>
        <taxon>Rhipicephalinae</taxon>
        <taxon>Dermacentor</taxon>
    </lineage>
</organism>
<proteinExistence type="predicted"/>
<gene>
    <name evidence="1" type="ORF">HPB49_005485</name>
</gene>
<comment type="caution">
    <text evidence="1">The sequence shown here is derived from an EMBL/GenBank/DDBJ whole genome shotgun (WGS) entry which is preliminary data.</text>
</comment>